<evidence type="ECO:0000256" key="1">
    <source>
        <dbReference type="SAM" id="SignalP"/>
    </source>
</evidence>
<dbReference type="InterPro" id="IPR045394">
    <property type="entry name" value="Abhydrolase_dom"/>
</dbReference>
<feature type="domain" description="Alpha/beta hydrolase" evidence="2">
    <location>
        <begin position="209"/>
        <end position="635"/>
    </location>
</feature>
<evidence type="ECO:0000313" key="3">
    <source>
        <dbReference type="EMBL" id="MCT7377984.1"/>
    </source>
</evidence>
<name>A0ABT2LV61_9HYPH</name>
<comment type="caution">
    <text evidence="3">The sequence shown here is derived from an EMBL/GenBank/DDBJ whole genome shotgun (WGS) entry which is preliminary data.</text>
</comment>
<keyword evidence="4" id="KW-1185">Reference proteome</keyword>
<dbReference type="Proteomes" id="UP001320831">
    <property type="component" value="Unassembled WGS sequence"/>
</dbReference>
<keyword evidence="3" id="KW-0378">Hydrolase</keyword>
<dbReference type="Pfam" id="PF20091">
    <property type="entry name" value="Abhydrolase_10"/>
    <property type="match status" value="1"/>
</dbReference>
<protein>
    <submittedName>
        <fullName evidence="3">Alpha/beta hydrolase domain-containing protein</fullName>
    </submittedName>
</protein>
<feature type="signal peptide" evidence="1">
    <location>
        <begin position="1"/>
        <end position="18"/>
    </location>
</feature>
<gene>
    <name evidence="3" type="ORF">N5A92_23480</name>
</gene>
<reference evidence="3 4" key="1">
    <citation type="submission" date="2022-09" db="EMBL/GenBank/DDBJ databases">
        <title>Chelativorans salina sp. nov., a novel slightly halophilic bacterium isolated from a saline lake sediment enrichment.</title>
        <authorList>
            <person name="Gao L."/>
            <person name="Fang B.-Z."/>
            <person name="Li W.-J."/>
        </authorList>
    </citation>
    <scope>NUCLEOTIDE SEQUENCE [LARGE SCALE GENOMIC DNA]</scope>
    <source>
        <strain evidence="3 4">EGI FJ00035</strain>
    </source>
</reference>
<organism evidence="3 4">
    <name type="scientific">Chelativorans salis</name>
    <dbReference type="NCBI Taxonomy" id="2978478"/>
    <lineage>
        <taxon>Bacteria</taxon>
        <taxon>Pseudomonadati</taxon>
        <taxon>Pseudomonadota</taxon>
        <taxon>Alphaproteobacteria</taxon>
        <taxon>Hyphomicrobiales</taxon>
        <taxon>Phyllobacteriaceae</taxon>
        <taxon>Chelativorans</taxon>
    </lineage>
</organism>
<sequence length="646" mass="69202">MLAKSVRMLATASLAALAWGGTAAAKVVEFRITEITKPAFEGAVFDEAGTYERVDAIAEFAIDPQSERGRSIVDLDTAPVDGEGLVRFATEVTILRPTDAAKGSGTLFYDVPNRGRNLAFMLMNLGSSADLPETAEDAGDGYLMREGYTIVWSGWQFDAPDELLNITLPVLPEITGFSREEFVFDTAETVSVAKLTYPAADLDPDKATLSVRVTPEDPRSTAPGLSFKYLSPTGIEISRPEGLDAGAIYEFIYPAKDAVPAGLAFAATSDLISYLRGNPGHDAEPVLSGIERTIGLGISQSGRFLRDFIYQGFNADEQGARVFDGAIPHIAGSRKTFTNYRFAQPGRYSRQHEDHDFPGDQFPFSYAETTDPLSGGSGSILSACSASDTCPKIMHTDTSTEFWQARAALVSTSPSGEPLEMPDNVRLYYLSGLPHFTGWQSVSSESPVCRFPTNPISSAPIMRALLASMRGWVADNKTPPASRYPSVADGTLVPLHDLNLPDFGKDAYTPVYNVLQVRDYSALPPKDGSAYPVLVPQLDGDGIALGGIKDPAIAAPLGTYWGWNQRREGFAGGGLCGLTGSFVALPKSAEDAAGDSRKPLADRYADAEAFLKALSTAGNELIAAGYMRAADADIVLKRGEAMYPAQ</sequence>
<dbReference type="EMBL" id="JAOCZP010000010">
    <property type="protein sequence ID" value="MCT7377984.1"/>
    <property type="molecule type" value="Genomic_DNA"/>
</dbReference>
<dbReference type="RefSeq" id="WP_260906735.1">
    <property type="nucleotide sequence ID" value="NZ_JAOCZP010000010.1"/>
</dbReference>
<accession>A0ABT2LV61</accession>
<dbReference type="GO" id="GO:0016787">
    <property type="term" value="F:hydrolase activity"/>
    <property type="evidence" value="ECO:0007669"/>
    <property type="project" value="UniProtKB-KW"/>
</dbReference>
<keyword evidence="1" id="KW-0732">Signal</keyword>
<evidence type="ECO:0000259" key="2">
    <source>
        <dbReference type="Pfam" id="PF20091"/>
    </source>
</evidence>
<proteinExistence type="predicted"/>
<feature type="chain" id="PRO_5046979422" evidence="1">
    <location>
        <begin position="19"/>
        <end position="646"/>
    </location>
</feature>
<evidence type="ECO:0000313" key="4">
    <source>
        <dbReference type="Proteomes" id="UP001320831"/>
    </source>
</evidence>